<protein>
    <submittedName>
        <fullName evidence="1">P27 family phage terminase small subunit</fullName>
    </submittedName>
</protein>
<dbReference type="AlphaFoldDB" id="A0AAP5JXD8"/>
<dbReference type="RefSeq" id="WP_036654398.1">
    <property type="nucleotide sequence ID" value="NZ_CP121102.1"/>
</dbReference>
<dbReference type="Pfam" id="PF05119">
    <property type="entry name" value="Terminase_4"/>
    <property type="match status" value="1"/>
</dbReference>
<evidence type="ECO:0000313" key="1">
    <source>
        <dbReference type="EMBL" id="MDT2253478.1"/>
    </source>
</evidence>
<organism evidence="1 2">
    <name type="scientific">Paenibacillus larvae</name>
    <dbReference type="NCBI Taxonomy" id="1464"/>
    <lineage>
        <taxon>Bacteria</taxon>
        <taxon>Bacillati</taxon>
        <taxon>Bacillota</taxon>
        <taxon>Bacilli</taxon>
        <taxon>Bacillales</taxon>
        <taxon>Paenibacillaceae</taxon>
        <taxon>Paenibacillus</taxon>
    </lineage>
</organism>
<dbReference type="Proteomes" id="UP001259239">
    <property type="component" value="Unassembled WGS sequence"/>
</dbReference>
<dbReference type="InterPro" id="IPR006448">
    <property type="entry name" value="Phage_term_ssu_P27"/>
</dbReference>
<name>A0AAP5JXD8_9BACL</name>
<accession>A0AAP5JXD8</accession>
<reference evidence="1" key="2">
    <citation type="submission" date="2023-03" db="EMBL/GenBank/DDBJ databases">
        <authorList>
            <person name="Obshta O."/>
            <person name="Zabrodski M.W."/>
            <person name="Soomro T."/>
            <person name="Wilson G."/>
            <person name="Masood F."/>
            <person name="Thebeau J."/>
            <person name="Bezerra Da Silva M.C."/>
            <person name="Raza F."/>
            <person name="Biganski S."/>
            <person name="Jose M."/>
            <person name="Camilli M."/>
            <person name="Kozii I.V."/>
            <person name="Kozii R.V."/>
            <person name="Simko E."/>
            <person name="Wood S.C."/>
        </authorList>
    </citation>
    <scope>NUCLEOTIDE SEQUENCE</scope>
    <source>
        <strain evidence="1">PL001</strain>
    </source>
</reference>
<comment type="caution">
    <text evidence="1">The sequence shown here is derived from an EMBL/GenBank/DDBJ whole genome shotgun (WGS) entry which is preliminary data.</text>
</comment>
<sequence>MANVPTKETIKRRTIEDMKKLGVHKTQYNRLIDLYSDLVHQFLTLNKKFEEEGYKFQVYTDQGSPKKAPIVATLESLRKDILAYSDRLCLNPKSLETVTVEQQGKSVLAAALSSLE</sequence>
<reference evidence="1" key="1">
    <citation type="journal article" date="2023" name="J. Vet. Diagn. Invest.">
        <title>Oxytetracycline-resistant Paenibacillus larvae identified in commercial beekeeping operations in Saskatchewan using pooled honey sampling.</title>
        <authorList>
            <person name="Obshta O."/>
            <person name="Zabrodski M.W."/>
            <person name="Soomro T."/>
            <person name="Wilson G."/>
            <person name="Masood F."/>
            <person name="Thebeau J."/>
            <person name="Silva M.C.B."/>
            <person name="Biganski S."/>
            <person name="Kozii I.V."/>
            <person name="Koziy R.V."/>
            <person name="Raza M.F."/>
            <person name="Jose M.S."/>
            <person name="Simko E."/>
            <person name="Wood S.C."/>
        </authorList>
    </citation>
    <scope>NUCLEOTIDE SEQUENCE</scope>
    <source>
        <strain evidence="1">PL001</strain>
    </source>
</reference>
<proteinExistence type="predicted"/>
<gene>
    <name evidence="1" type="ORF">P7H09_20105</name>
</gene>
<evidence type="ECO:0000313" key="2">
    <source>
        <dbReference type="Proteomes" id="UP001259239"/>
    </source>
</evidence>
<dbReference type="EMBL" id="JARQGV010000004">
    <property type="protein sequence ID" value="MDT2253478.1"/>
    <property type="molecule type" value="Genomic_DNA"/>
</dbReference>